<protein>
    <recommendedName>
        <fullName evidence="1">NADP-dependent oxidoreductase domain-containing protein</fullName>
    </recommendedName>
</protein>
<dbReference type="InterPro" id="IPR020471">
    <property type="entry name" value="AKR"/>
</dbReference>
<feature type="domain" description="NADP-dependent oxidoreductase" evidence="1">
    <location>
        <begin position="16"/>
        <end position="148"/>
    </location>
</feature>
<dbReference type="PIRSF" id="PIRSF000097">
    <property type="entry name" value="AKR"/>
    <property type="match status" value="1"/>
</dbReference>
<dbReference type="OrthoDB" id="416253at2759"/>
<evidence type="ECO:0000313" key="3">
    <source>
        <dbReference type="Proteomes" id="UP000708208"/>
    </source>
</evidence>
<dbReference type="GO" id="GO:0016491">
    <property type="term" value="F:oxidoreductase activity"/>
    <property type="evidence" value="ECO:0007669"/>
    <property type="project" value="InterPro"/>
</dbReference>
<sequence length="332" mass="38415">MTSIRFFNGHSMPLVGLGTWQSTNPEELEQALDAALEAGYRHIDTANFYRNEKIIGTVLKRWLDSGKIKRKELFIVTKLPPQGMRTEHVPHFLQLSLQNLQLDYIDLYLVHSPLGFHYFTDAQLDDPKLDPNSILDMKTDLESVWTTMEEQPANHQIELHAYFQRPELLKTCKKHNITIVAYAPIGSPGRKEFYETIGLNFKPITLLENPRVLEIALKHSKTPAQIVMKFLVQQDIAVIPKSTNLDRLRQNLDLFSFELTPEEMLQLTALDQGMRPDEHSTLPYFHQTLRTTLKVKKLTRTKLQDFEERNSNFGFTNNTPYRTSINSDTSYP</sequence>
<evidence type="ECO:0000259" key="1">
    <source>
        <dbReference type="Pfam" id="PF00248"/>
    </source>
</evidence>
<gene>
    <name evidence="2" type="ORF">AFUS01_LOCUS26861</name>
</gene>
<dbReference type="Pfam" id="PF00248">
    <property type="entry name" value="Aldo_ket_red"/>
    <property type="match status" value="1"/>
</dbReference>
<dbReference type="Proteomes" id="UP000708208">
    <property type="component" value="Unassembled WGS sequence"/>
</dbReference>
<accession>A0A8J2KGS6</accession>
<dbReference type="InterPro" id="IPR023210">
    <property type="entry name" value="NADP_OxRdtase_dom"/>
</dbReference>
<comment type="caution">
    <text evidence="2">The sequence shown here is derived from an EMBL/GenBank/DDBJ whole genome shotgun (WGS) entry which is preliminary data.</text>
</comment>
<proteinExistence type="predicted"/>
<keyword evidence="3" id="KW-1185">Reference proteome</keyword>
<name>A0A8J2KGS6_9HEXA</name>
<organism evidence="2 3">
    <name type="scientific">Allacma fusca</name>
    <dbReference type="NCBI Taxonomy" id="39272"/>
    <lineage>
        <taxon>Eukaryota</taxon>
        <taxon>Metazoa</taxon>
        <taxon>Ecdysozoa</taxon>
        <taxon>Arthropoda</taxon>
        <taxon>Hexapoda</taxon>
        <taxon>Collembola</taxon>
        <taxon>Symphypleona</taxon>
        <taxon>Sminthuridae</taxon>
        <taxon>Allacma</taxon>
    </lineage>
</organism>
<dbReference type="AlphaFoldDB" id="A0A8J2KGS6"/>
<reference evidence="2" key="1">
    <citation type="submission" date="2021-06" db="EMBL/GenBank/DDBJ databases">
        <authorList>
            <person name="Hodson N. C."/>
            <person name="Mongue J. A."/>
            <person name="Jaron S. K."/>
        </authorList>
    </citation>
    <scope>NUCLEOTIDE SEQUENCE</scope>
</reference>
<evidence type="ECO:0000313" key="2">
    <source>
        <dbReference type="EMBL" id="CAG7816232.1"/>
    </source>
</evidence>
<dbReference type="EMBL" id="CAJVCH010364173">
    <property type="protein sequence ID" value="CAG7816232.1"/>
    <property type="molecule type" value="Genomic_DNA"/>
</dbReference>
<dbReference type="PANTHER" id="PTHR11732">
    <property type="entry name" value="ALDO/KETO REDUCTASE"/>
    <property type="match status" value="1"/>
</dbReference>
<dbReference type="PROSITE" id="PS00798">
    <property type="entry name" value="ALDOKETO_REDUCTASE_1"/>
    <property type="match status" value="1"/>
</dbReference>
<dbReference type="InterPro" id="IPR018170">
    <property type="entry name" value="Aldo/ket_reductase_CS"/>
</dbReference>
<dbReference type="PROSITE" id="PS00063">
    <property type="entry name" value="ALDOKETO_REDUCTASE_3"/>
    <property type="match status" value="1"/>
</dbReference>